<sequence length="259" mass="28994">MVAQRLSSLTRISERTVDIPNGDLCVKSNRSDDMRQAPIEQVDNVNRYPSFILTGKETCIDDVCDSPPPPPNGPPPSTSSSENDSGSEDEFDSLNAYHHYSPPKAVDTASASRLAKRLFNLEGFKKSDVSRHLSKNNEFSRAVADEYLKYFDFTGDTLDGALRKFLAQFCLIGETQERERVLVHFSKRYLDCNQGSFKSSDSVHTLTCALMLLNTDLHGENIGRRMTCGEFIENLAGLDEGDNFPRDILRALFLSIKNQ</sequence>
<gene>
    <name evidence="3" type="ORF">B4U80_08663</name>
</gene>
<dbReference type="PANTHER" id="PTHR10663:SF376">
    <property type="entry name" value="PH AND SEC7 DOMAIN-CONTAINING PROTEIN"/>
    <property type="match status" value="1"/>
</dbReference>
<feature type="non-terminal residue" evidence="3">
    <location>
        <position position="259"/>
    </location>
</feature>
<dbReference type="PROSITE" id="PS50190">
    <property type="entry name" value="SEC7"/>
    <property type="match status" value="1"/>
</dbReference>
<dbReference type="CDD" id="cd00171">
    <property type="entry name" value="Sec7"/>
    <property type="match status" value="1"/>
</dbReference>
<dbReference type="PANTHER" id="PTHR10663">
    <property type="entry name" value="GUANYL-NUCLEOTIDE EXCHANGE FACTOR"/>
    <property type="match status" value="1"/>
</dbReference>
<accession>A0A443RVT8</accession>
<proteinExistence type="predicted"/>
<dbReference type="GO" id="GO:0032012">
    <property type="term" value="P:regulation of ARF protein signal transduction"/>
    <property type="evidence" value="ECO:0007669"/>
    <property type="project" value="InterPro"/>
</dbReference>
<dbReference type="SMART" id="SM00222">
    <property type="entry name" value="Sec7"/>
    <property type="match status" value="1"/>
</dbReference>
<protein>
    <recommendedName>
        <fullName evidence="2">SEC7 domain-containing protein</fullName>
    </recommendedName>
</protein>
<name>A0A443RVT8_9ACAR</name>
<dbReference type="EMBL" id="NCKV01027152">
    <property type="protein sequence ID" value="RWS19360.1"/>
    <property type="molecule type" value="Genomic_DNA"/>
</dbReference>
<keyword evidence="4" id="KW-1185">Reference proteome</keyword>
<evidence type="ECO:0000313" key="4">
    <source>
        <dbReference type="Proteomes" id="UP000288716"/>
    </source>
</evidence>
<dbReference type="Proteomes" id="UP000288716">
    <property type="component" value="Unassembled WGS sequence"/>
</dbReference>
<dbReference type="GO" id="GO:0005085">
    <property type="term" value="F:guanyl-nucleotide exchange factor activity"/>
    <property type="evidence" value="ECO:0007669"/>
    <property type="project" value="InterPro"/>
</dbReference>
<dbReference type="SUPFAM" id="SSF48425">
    <property type="entry name" value="Sec7 domain"/>
    <property type="match status" value="1"/>
</dbReference>
<dbReference type="STRING" id="299467.A0A443RVT8"/>
<reference evidence="3 4" key="1">
    <citation type="journal article" date="2018" name="Gigascience">
        <title>Genomes of trombidid mites reveal novel predicted allergens and laterally-transferred genes associated with secondary metabolism.</title>
        <authorList>
            <person name="Dong X."/>
            <person name="Chaisiri K."/>
            <person name="Xia D."/>
            <person name="Armstrong S.D."/>
            <person name="Fang Y."/>
            <person name="Donnelly M.J."/>
            <person name="Kadowaki T."/>
            <person name="McGarry J.W."/>
            <person name="Darby A.C."/>
            <person name="Makepeace B.L."/>
        </authorList>
    </citation>
    <scope>NUCLEOTIDE SEQUENCE [LARGE SCALE GENOMIC DNA]</scope>
    <source>
        <strain evidence="3">UoL-UT</strain>
    </source>
</reference>
<feature type="domain" description="SEC7" evidence="2">
    <location>
        <begin position="94"/>
        <end position="259"/>
    </location>
</feature>
<dbReference type="InterPro" id="IPR035999">
    <property type="entry name" value="Sec7_dom_sf"/>
</dbReference>
<evidence type="ECO:0000259" key="2">
    <source>
        <dbReference type="PROSITE" id="PS50190"/>
    </source>
</evidence>
<dbReference type="Gene3D" id="1.10.1000.11">
    <property type="entry name" value="Arf Nucleotide-binding Site Opener,domain 2"/>
    <property type="match status" value="1"/>
</dbReference>
<evidence type="ECO:0000256" key="1">
    <source>
        <dbReference type="SAM" id="MobiDB-lite"/>
    </source>
</evidence>
<feature type="region of interest" description="Disordered" evidence="1">
    <location>
        <begin position="59"/>
        <end position="94"/>
    </location>
</feature>
<dbReference type="VEuPathDB" id="VectorBase:LDEU012680"/>
<dbReference type="Pfam" id="PF01369">
    <property type="entry name" value="Sec7"/>
    <property type="match status" value="1"/>
</dbReference>
<dbReference type="OrthoDB" id="2157641at2759"/>
<feature type="compositionally biased region" description="Pro residues" evidence="1">
    <location>
        <begin position="66"/>
        <end position="77"/>
    </location>
</feature>
<dbReference type="InterPro" id="IPR000904">
    <property type="entry name" value="Sec7_dom"/>
</dbReference>
<dbReference type="AlphaFoldDB" id="A0A443RVT8"/>
<dbReference type="InterPro" id="IPR023394">
    <property type="entry name" value="Sec7_C_sf"/>
</dbReference>
<comment type="caution">
    <text evidence="3">The sequence shown here is derived from an EMBL/GenBank/DDBJ whole genome shotgun (WGS) entry which is preliminary data.</text>
</comment>
<organism evidence="3 4">
    <name type="scientific">Leptotrombidium deliense</name>
    <dbReference type="NCBI Taxonomy" id="299467"/>
    <lineage>
        <taxon>Eukaryota</taxon>
        <taxon>Metazoa</taxon>
        <taxon>Ecdysozoa</taxon>
        <taxon>Arthropoda</taxon>
        <taxon>Chelicerata</taxon>
        <taxon>Arachnida</taxon>
        <taxon>Acari</taxon>
        <taxon>Acariformes</taxon>
        <taxon>Trombidiformes</taxon>
        <taxon>Prostigmata</taxon>
        <taxon>Anystina</taxon>
        <taxon>Parasitengona</taxon>
        <taxon>Trombiculoidea</taxon>
        <taxon>Trombiculidae</taxon>
        <taxon>Leptotrombidium</taxon>
    </lineage>
</organism>
<evidence type="ECO:0000313" key="3">
    <source>
        <dbReference type="EMBL" id="RWS19360.1"/>
    </source>
</evidence>